<dbReference type="GO" id="GO:0003677">
    <property type="term" value="F:DNA binding"/>
    <property type="evidence" value="ECO:0007669"/>
    <property type="project" value="InterPro"/>
</dbReference>
<comment type="caution">
    <text evidence="2">The sequence shown here is derived from an EMBL/GenBank/DDBJ whole genome shotgun (WGS) entry which is preliminary data.</text>
</comment>
<dbReference type="EMBL" id="SRRQ01000001">
    <property type="protein sequence ID" value="TWW12038.1"/>
    <property type="molecule type" value="Genomic_DNA"/>
</dbReference>
<dbReference type="CDD" id="cd01105">
    <property type="entry name" value="HTH_GlnR-like"/>
    <property type="match status" value="1"/>
</dbReference>
<dbReference type="SUPFAM" id="SSF46955">
    <property type="entry name" value="Putative DNA-binding domain"/>
    <property type="match status" value="1"/>
</dbReference>
<organism evidence="2 3">
    <name type="scientific">Dellaglioa algida</name>
    <dbReference type="NCBI Taxonomy" id="105612"/>
    <lineage>
        <taxon>Bacteria</taxon>
        <taxon>Bacillati</taxon>
        <taxon>Bacillota</taxon>
        <taxon>Bacilli</taxon>
        <taxon>Lactobacillales</taxon>
        <taxon>Lactobacillaceae</taxon>
        <taxon>Dellaglioa</taxon>
    </lineage>
</organism>
<feature type="domain" description="HTH merR-type" evidence="1">
    <location>
        <begin position="19"/>
        <end position="85"/>
    </location>
</feature>
<dbReference type="InterPro" id="IPR009061">
    <property type="entry name" value="DNA-bd_dom_put_sf"/>
</dbReference>
<sequence>MNNNPLTNLMKQDRLIVGISEISKMTGVSTRQLRYWEQKGYIESIADDSAKAREYRLDMVIKVSLIKSELDEGYTLVAAIERVNGKMAIFKQFKHFIIDRVSDVGKQGNKTVFDMGYFDQTEKQRLFAVIDEDGTHFELRDV</sequence>
<dbReference type="RefSeq" id="WP_057974009.1">
    <property type="nucleotide sequence ID" value="NZ_CBCRTS010000001.1"/>
</dbReference>
<dbReference type="PROSITE" id="PS50937">
    <property type="entry name" value="HTH_MERR_2"/>
    <property type="match status" value="1"/>
</dbReference>
<dbReference type="InterPro" id="IPR000551">
    <property type="entry name" value="MerR-type_HTH_dom"/>
</dbReference>
<evidence type="ECO:0000313" key="2">
    <source>
        <dbReference type="EMBL" id="TWW12038.1"/>
    </source>
</evidence>
<accession>A0A2C8EP73</accession>
<dbReference type="SMART" id="SM00422">
    <property type="entry name" value="HTH_MERR"/>
    <property type="match status" value="1"/>
</dbReference>
<gene>
    <name evidence="2" type="ORF">LABALGLTS371_02490</name>
</gene>
<evidence type="ECO:0000313" key="3">
    <source>
        <dbReference type="Proteomes" id="UP000321659"/>
    </source>
</evidence>
<reference evidence="2 3" key="1">
    <citation type="submission" date="2019-04" db="EMBL/GenBank/DDBJ databases">
        <title>In vitro growth and metabolic characteristics of meat-borne Lactobacillus algidus strains.</title>
        <authorList>
            <person name="Sade E."/>
            <person name="Per J."/>
            <person name="Tytti H."/>
            <person name="Johanna B.K."/>
        </authorList>
    </citation>
    <scope>NUCLEOTIDE SEQUENCE [LARGE SCALE GENOMIC DNA]</scope>
    <source>
        <strain evidence="2 3">LTS37-1</strain>
    </source>
</reference>
<name>A0A2C8EP73_9LACO</name>
<dbReference type="AlphaFoldDB" id="A0A2C8EP73"/>
<protein>
    <submittedName>
        <fullName evidence="2">MerR family transcriptional regulator</fullName>
    </submittedName>
</protein>
<proteinExistence type="predicted"/>
<dbReference type="GO" id="GO:0006355">
    <property type="term" value="P:regulation of DNA-templated transcription"/>
    <property type="evidence" value="ECO:0007669"/>
    <property type="project" value="InterPro"/>
</dbReference>
<dbReference type="Pfam" id="PF00376">
    <property type="entry name" value="MerR"/>
    <property type="match status" value="1"/>
</dbReference>
<dbReference type="GeneID" id="83547903"/>
<dbReference type="Proteomes" id="UP000321659">
    <property type="component" value="Unassembled WGS sequence"/>
</dbReference>
<dbReference type="Gene3D" id="1.10.1660.10">
    <property type="match status" value="1"/>
</dbReference>
<evidence type="ECO:0000259" key="1">
    <source>
        <dbReference type="PROSITE" id="PS50937"/>
    </source>
</evidence>